<feature type="compositionally biased region" description="Polar residues" evidence="9">
    <location>
        <begin position="404"/>
        <end position="413"/>
    </location>
</feature>
<feature type="domain" description="Transcription factor TFIIB cyclin-like" evidence="10">
    <location>
        <begin position="225"/>
        <end position="306"/>
    </location>
</feature>
<feature type="region of interest" description="Disordered" evidence="9">
    <location>
        <begin position="645"/>
        <end position="731"/>
    </location>
</feature>
<comment type="similarity">
    <text evidence="2">Belongs to the TFIIB family.</text>
</comment>
<keyword evidence="5" id="KW-0862">Zinc</keyword>
<dbReference type="EMBL" id="WVTA01000011">
    <property type="protein sequence ID" value="KAK3203539.1"/>
    <property type="molecule type" value="Genomic_DNA"/>
</dbReference>
<feature type="domain" description="Transcription factor TFIIB cyclin-like" evidence="10">
    <location>
        <begin position="115"/>
        <end position="200"/>
    </location>
</feature>
<feature type="compositionally biased region" description="Basic residues" evidence="9">
    <location>
        <begin position="592"/>
        <end position="603"/>
    </location>
</feature>
<evidence type="ECO:0000259" key="10">
    <source>
        <dbReference type="Pfam" id="PF00382"/>
    </source>
</evidence>
<dbReference type="PANTHER" id="PTHR11618">
    <property type="entry name" value="TRANSCRIPTION INITIATION FACTOR IIB-RELATED"/>
    <property type="match status" value="1"/>
</dbReference>
<accession>A0AAN6RDW8</accession>
<gene>
    <name evidence="12" type="ORF">GRF29_112g1582177</name>
</gene>
<dbReference type="InterPro" id="IPR011665">
    <property type="entry name" value="BRF1_TBP-bd_dom"/>
</dbReference>
<name>A0AAN6RDW8_9PLEO</name>
<keyword evidence="4" id="KW-0863">Zinc-finger</keyword>
<dbReference type="Pfam" id="PF07741">
    <property type="entry name" value="BRF1"/>
    <property type="match status" value="1"/>
</dbReference>
<evidence type="ECO:0000256" key="5">
    <source>
        <dbReference type="ARBA" id="ARBA00022833"/>
    </source>
</evidence>
<dbReference type="GO" id="GO:0097550">
    <property type="term" value="C:transcription preinitiation complex"/>
    <property type="evidence" value="ECO:0007669"/>
    <property type="project" value="TreeGrafter"/>
</dbReference>
<evidence type="ECO:0000256" key="1">
    <source>
        <dbReference type="ARBA" id="ARBA00004123"/>
    </source>
</evidence>
<dbReference type="Gene3D" id="1.10.472.10">
    <property type="entry name" value="Cyclin-like"/>
    <property type="match status" value="2"/>
</dbReference>
<proteinExistence type="inferred from homology"/>
<comment type="subcellular location">
    <subcellularLocation>
        <location evidence="1">Nucleus</location>
    </subcellularLocation>
</comment>
<keyword evidence="3" id="KW-0479">Metal-binding</keyword>
<dbReference type="GO" id="GO:0070897">
    <property type="term" value="P:transcription preinitiation complex assembly"/>
    <property type="evidence" value="ECO:0007669"/>
    <property type="project" value="InterPro"/>
</dbReference>
<feature type="region of interest" description="Disordered" evidence="9">
    <location>
        <begin position="354"/>
        <end position="414"/>
    </location>
</feature>
<dbReference type="GO" id="GO:0000126">
    <property type="term" value="C:transcription factor TFIIIB complex"/>
    <property type="evidence" value="ECO:0007669"/>
    <property type="project" value="TreeGrafter"/>
</dbReference>
<comment type="caution">
    <text evidence="12">The sequence shown here is derived from an EMBL/GenBank/DDBJ whole genome shotgun (WGS) entry which is preliminary data.</text>
</comment>
<evidence type="ECO:0000256" key="8">
    <source>
        <dbReference type="ARBA" id="ARBA00023242"/>
    </source>
</evidence>
<feature type="domain" description="Brf1 TBP-binding" evidence="11">
    <location>
        <begin position="542"/>
        <end position="647"/>
    </location>
</feature>
<organism evidence="12 13">
    <name type="scientific">Pseudopithomyces chartarum</name>
    <dbReference type="NCBI Taxonomy" id="1892770"/>
    <lineage>
        <taxon>Eukaryota</taxon>
        <taxon>Fungi</taxon>
        <taxon>Dikarya</taxon>
        <taxon>Ascomycota</taxon>
        <taxon>Pezizomycotina</taxon>
        <taxon>Dothideomycetes</taxon>
        <taxon>Pleosporomycetidae</taxon>
        <taxon>Pleosporales</taxon>
        <taxon>Massarineae</taxon>
        <taxon>Didymosphaeriaceae</taxon>
        <taxon>Pseudopithomyces</taxon>
    </lineage>
</organism>
<dbReference type="GO" id="GO:0000995">
    <property type="term" value="F:RNA polymerase III general transcription initiation factor activity"/>
    <property type="evidence" value="ECO:0007669"/>
    <property type="project" value="TreeGrafter"/>
</dbReference>
<keyword evidence="8" id="KW-0539">Nucleus</keyword>
<evidence type="ECO:0008006" key="14">
    <source>
        <dbReference type="Google" id="ProtNLM"/>
    </source>
</evidence>
<sequence length="731" mass="81545">MPGPVVPAQRPRRVRIADFSKPSPTPERTPPVQRSKYSCCDTPDVADDDGRSVCFNCGTVHEESNIVSEITYGETSSGRAMVHGGTVGNDQRHANSMGGQTSGINGGEGQTTADRGKSAINWICVKIHENTESPIAVSAQKWYKIALLHSFVQGRGILKVAAATIYLASRKRPGSAVLLMDLAEAIQVNVWSLGTVYRSLCQVLMTDASSGHEGLDVLDIEPLMLKFCQKLEFDQDAYRVAADACVILRRMDRDWIVQGRNPAGICGACIIQAARMNNFRRTVREVVYVCRVADTTINQRLHEFRRTQSAQLTVKQFREYAPKLKTKIEPPSVYRRKEKELKAALKRTAAALDDAGSEIIEEEDENLDEVEEGTPQPVPSKPTKRQEDMRKKQKSNSGDALITPPQTQSQSQGLLPEDTAENLIVDVDALAGEDIEAGLDALANAETIAAADEEALIVPKRRGRPPKKRAPIVIPDEDIEVERELEAEVLQRIEEWNTVFKQIKDSGSHPELLKTFERARQLVSLHQPSANINTEEEIGDHEFEDDPDVAFCELSPEESLAKERIWLVENEDWLRQQQQKLLDKAIEDARGNPKKPKQKRRKNQIGDGSILEGRPATSAADAAKRMLQKRAKHFSSHINYDVFKDIMPGGGSSAEGTATPEVVEEVVVEEGEREQQQRKEPAYQSVPVGEGDDEVEEEEYEEGYGEEEEDLEQRYLSDDEGGFDEDENYDF</sequence>
<evidence type="ECO:0000256" key="4">
    <source>
        <dbReference type="ARBA" id="ARBA00022771"/>
    </source>
</evidence>
<dbReference type="InterPro" id="IPR036915">
    <property type="entry name" value="Cyclin-like_sf"/>
</dbReference>
<dbReference type="PANTHER" id="PTHR11618:SF4">
    <property type="entry name" value="TRANSCRIPTION FACTOR IIIB 90 KDA SUBUNIT"/>
    <property type="match status" value="1"/>
</dbReference>
<keyword evidence="6" id="KW-0805">Transcription regulation</keyword>
<evidence type="ECO:0000256" key="2">
    <source>
        <dbReference type="ARBA" id="ARBA00010857"/>
    </source>
</evidence>
<evidence type="ECO:0000313" key="13">
    <source>
        <dbReference type="Proteomes" id="UP001280581"/>
    </source>
</evidence>
<feature type="compositionally biased region" description="Acidic residues" evidence="9">
    <location>
        <begin position="690"/>
        <end position="711"/>
    </location>
</feature>
<evidence type="ECO:0000256" key="7">
    <source>
        <dbReference type="ARBA" id="ARBA00023163"/>
    </source>
</evidence>
<dbReference type="FunFam" id="1.10.472.10:FF:000002">
    <property type="entry name" value="Transcription factor IIIB 90 kDa subunit"/>
    <property type="match status" value="1"/>
</dbReference>
<dbReference type="Gene3D" id="1.20.5.650">
    <property type="entry name" value="Single helix bin"/>
    <property type="match status" value="1"/>
</dbReference>
<dbReference type="SUPFAM" id="SSF47954">
    <property type="entry name" value="Cyclin-like"/>
    <property type="match status" value="2"/>
</dbReference>
<keyword evidence="7" id="KW-0804">Transcription</keyword>
<keyword evidence="13" id="KW-1185">Reference proteome</keyword>
<protein>
    <recommendedName>
        <fullName evidence="14">B-related factor 1</fullName>
    </recommendedName>
</protein>
<evidence type="ECO:0000313" key="12">
    <source>
        <dbReference type="EMBL" id="KAK3203539.1"/>
    </source>
</evidence>
<dbReference type="GO" id="GO:0001006">
    <property type="term" value="F:RNA polymerase III type 3 promoter sequence-specific DNA binding"/>
    <property type="evidence" value="ECO:0007669"/>
    <property type="project" value="TreeGrafter"/>
</dbReference>
<evidence type="ECO:0000256" key="9">
    <source>
        <dbReference type="SAM" id="MobiDB-lite"/>
    </source>
</evidence>
<evidence type="ECO:0000256" key="3">
    <source>
        <dbReference type="ARBA" id="ARBA00022723"/>
    </source>
</evidence>
<feature type="compositionally biased region" description="Acidic residues" evidence="9">
    <location>
        <begin position="355"/>
        <end position="372"/>
    </location>
</feature>
<reference evidence="12 13" key="1">
    <citation type="submission" date="2021-02" db="EMBL/GenBank/DDBJ databases">
        <title>Genome assembly of Pseudopithomyces chartarum.</title>
        <authorList>
            <person name="Jauregui R."/>
            <person name="Singh J."/>
            <person name="Voisey C."/>
        </authorList>
    </citation>
    <scope>NUCLEOTIDE SEQUENCE [LARGE SCALE GENOMIC DNA]</scope>
    <source>
        <strain evidence="12 13">AGR01</strain>
    </source>
</reference>
<dbReference type="AlphaFoldDB" id="A0AAN6RDW8"/>
<dbReference type="GO" id="GO:0005634">
    <property type="term" value="C:nucleus"/>
    <property type="evidence" value="ECO:0007669"/>
    <property type="project" value="UniProtKB-SubCell"/>
</dbReference>
<feature type="compositionally biased region" description="Acidic residues" evidence="9">
    <location>
        <begin position="662"/>
        <end position="672"/>
    </location>
</feature>
<dbReference type="Pfam" id="PF00382">
    <property type="entry name" value="TFIIB"/>
    <property type="match status" value="2"/>
</dbReference>
<feature type="region of interest" description="Disordered" evidence="9">
    <location>
        <begin position="1"/>
        <end position="37"/>
    </location>
</feature>
<dbReference type="GO" id="GO:0017025">
    <property type="term" value="F:TBP-class protein binding"/>
    <property type="evidence" value="ECO:0007669"/>
    <property type="project" value="InterPro"/>
</dbReference>
<dbReference type="InterPro" id="IPR013150">
    <property type="entry name" value="TFIIB_cyclin"/>
</dbReference>
<dbReference type="GO" id="GO:0008270">
    <property type="term" value="F:zinc ion binding"/>
    <property type="evidence" value="ECO:0007669"/>
    <property type="project" value="UniProtKB-KW"/>
</dbReference>
<feature type="region of interest" description="Disordered" evidence="9">
    <location>
        <begin position="584"/>
        <end position="624"/>
    </location>
</feature>
<dbReference type="Proteomes" id="UP001280581">
    <property type="component" value="Unassembled WGS sequence"/>
</dbReference>
<dbReference type="InterPro" id="IPR000812">
    <property type="entry name" value="TFIIB"/>
</dbReference>
<evidence type="ECO:0000259" key="11">
    <source>
        <dbReference type="Pfam" id="PF07741"/>
    </source>
</evidence>
<evidence type="ECO:0000256" key="6">
    <source>
        <dbReference type="ARBA" id="ARBA00023015"/>
    </source>
</evidence>
<feature type="compositionally biased region" description="Acidic residues" evidence="9">
    <location>
        <begin position="718"/>
        <end position="731"/>
    </location>
</feature>